<dbReference type="Proteomes" id="UP000279236">
    <property type="component" value="Unassembled WGS sequence"/>
</dbReference>
<dbReference type="RefSeq" id="XP_028477570.1">
    <property type="nucleotide sequence ID" value="XM_028621118.1"/>
</dbReference>
<keyword evidence="2" id="KW-1185">Reference proteome</keyword>
<dbReference type="AlphaFoldDB" id="A0A427XZ86"/>
<proteinExistence type="predicted"/>
<dbReference type="EMBL" id="RSCE01000003">
    <property type="protein sequence ID" value="RSH84122.1"/>
    <property type="molecule type" value="Genomic_DNA"/>
</dbReference>
<organism evidence="1 2">
    <name type="scientific">Apiotrichum porosum</name>
    <dbReference type="NCBI Taxonomy" id="105984"/>
    <lineage>
        <taxon>Eukaryota</taxon>
        <taxon>Fungi</taxon>
        <taxon>Dikarya</taxon>
        <taxon>Basidiomycota</taxon>
        <taxon>Agaricomycotina</taxon>
        <taxon>Tremellomycetes</taxon>
        <taxon>Trichosporonales</taxon>
        <taxon>Trichosporonaceae</taxon>
        <taxon>Apiotrichum</taxon>
    </lineage>
</organism>
<evidence type="ECO:0000313" key="2">
    <source>
        <dbReference type="Proteomes" id="UP000279236"/>
    </source>
</evidence>
<gene>
    <name evidence="1" type="ORF">EHS24_005624</name>
</gene>
<accession>A0A427XZ86</accession>
<evidence type="ECO:0000313" key="1">
    <source>
        <dbReference type="EMBL" id="RSH84122.1"/>
    </source>
</evidence>
<name>A0A427XZ86_9TREE</name>
<comment type="caution">
    <text evidence="1">The sequence shown here is derived from an EMBL/GenBank/DDBJ whole genome shotgun (WGS) entry which is preliminary data.</text>
</comment>
<protein>
    <submittedName>
        <fullName evidence="1">Uncharacterized protein</fullName>
    </submittedName>
</protein>
<reference evidence="1 2" key="1">
    <citation type="submission" date="2018-11" db="EMBL/GenBank/DDBJ databases">
        <title>Genome sequence of Apiotrichum porosum DSM 27194.</title>
        <authorList>
            <person name="Aliyu H."/>
            <person name="Gorte O."/>
            <person name="Ochsenreither K."/>
        </authorList>
    </citation>
    <scope>NUCLEOTIDE SEQUENCE [LARGE SCALE GENOMIC DNA]</scope>
    <source>
        <strain evidence="1 2">DSM 27194</strain>
    </source>
</reference>
<dbReference type="GeneID" id="39590167"/>
<sequence length="106" mass="11805">MSNTSEETFPYNELCPGNDEGINAGLVHDVELDPNTNWLFCICLPLLPLLANIPANHLCNMEPPCQGRANGYNRGQECAGVWDVEDECFYCIYCGVELEDNDSDDD</sequence>